<dbReference type="GO" id="GO:0019323">
    <property type="term" value="P:pentose catabolic process"/>
    <property type="evidence" value="ECO:0007669"/>
    <property type="project" value="UniProtKB-UniRule"/>
</dbReference>
<evidence type="ECO:0000256" key="12">
    <source>
        <dbReference type="PIRSR" id="PIRSR001461-1"/>
    </source>
</evidence>
<gene>
    <name evidence="10" type="primary">rpe</name>
    <name evidence="15" type="ORF">SAMN05421770_105188</name>
</gene>
<keyword evidence="13" id="KW-0464">Manganese</keyword>
<dbReference type="PROSITE" id="PS01085">
    <property type="entry name" value="RIBUL_P_3_EPIMER_1"/>
    <property type="match status" value="1"/>
</dbReference>
<comment type="similarity">
    <text evidence="6 10 11">Belongs to the ribulose-phosphate 3-epimerase family.</text>
</comment>
<feature type="binding site" evidence="10 13">
    <location>
        <position position="34"/>
    </location>
    <ligand>
        <name>a divalent metal cation</name>
        <dbReference type="ChEBI" id="CHEBI:60240"/>
    </ligand>
</feature>
<dbReference type="PROSITE" id="PS01086">
    <property type="entry name" value="RIBUL_P_3_EPIMER_2"/>
    <property type="match status" value="1"/>
</dbReference>
<dbReference type="AlphaFoldDB" id="A0A239KT79"/>
<dbReference type="NCBIfam" id="TIGR01163">
    <property type="entry name" value="rpe"/>
    <property type="match status" value="1"/>
</dbReference>
<evidence type="ECO:0000256" key="14">
    <source>
        <dbReference type="PIRSR" id="PIRSR001461-3"/>
    </source>
</evidence>
<evidence type="ECO:0000313" key="16">
    <source>
        <dbReference type="Proteomes" id="UP000198356"/>
    </source>
</evidence>
<keyword evidence="9 10" id="KW-0413">Isomerase</keyword>
<name>A0A239KT79_9BACT</name>
<comment type="cofactor">
    <cofactor evidence="10 13">
        <name>a divalent metal cation</name>
        <dbReference type="ChEBI" id="CHEBI:60240"/>
    </cofactor>
    <text evidence="10 13">Binds 1 divalent metal cation per subunit.</text>
</comment>
<keyword evidence="10 11" id="KW-0119">Carbohydrate metabolism</keyword>
<comment type="cofactor">
    <cofactor evidence="4">
        <name>Zn(2+)</name>
        <dbReference type="ChEBI" id="CHEBI:29105"/>
    </cofactor>
</comment>
<keyword evidence="13" id="KW-0170">Cobalt</keyword>
<evidence type="ECO:0000256" key="5">
    <source>
        <dbReference type="ARBA" id="ARBA00001954"/>
    </source>
</evidence>
<evidence type="ECO:0000256" key="2">
    <source>
        <dbReference type="ARBA" id="ARBA00001936"/>
    </source>
</evidence>
<dbReference type="PANTHER" id="PTHR11749">
    <property type="entry name" value="RIBULOSE-5-PHOSPHATE-3-EPIMERASE"/>
    <property type="match status" value="1"/>
</dbReference>
<dbReference type="SUPFAM" id="SSF51366">
    <property type="entry name" value="Ribulose-phoshate binding barrel"/>
    <property type="match status" value="1"/>
</dbReference>
<evidence type="ECO:0000256" key="1">
    <source>
        <dbReference type="ARBA" id="ARBA00001782"/>
    </source>
</evidence>
<comment type="function">
    <text evidence="10">Catalyzes the reversible epimerization of D-ribulose 5-phosphate to D-xylulose 5-phosphate.</text>
</comment>
<comment type="cofactor">
    <cofactor evidence="3">
        <name>Co(2+)</name>
        <dbReference type="ChEBI" id="CHEBI:48828"/>
    </cofactor>
</comment>
<dbReference type="OrthoDB" id="1645589at2"/>
<keyword evidence="8 10" id="KW-0479">Metal-binding</keyword>
<keyword evidence="13" id="KW-0862">Zinc</keyword>
<feature type="binding site" evidence="10 14">
    <location>
        <position position="65"/>
    </location>
    <ligand>
        <name>substrate</name>
    </ligand>
</feature>
<comment type="catalytic activity">
    <reaction evidence="1 10 11">
        <text>D-ribulose 5-phosphate = D-xylulose 5-phosphate</text>
        <dbReference type="Rhea" id="RHEA:13677"/>
        <dbReference type="ChEBI" id="CHEBI:57737"/>
        <dbReference type="ChEBI" id="CHEBI:58121"/>
        <dbReference type="EC" id="5.1.3.1"/>
    </reaction>
</comment>
<dbReference type="Gene3D" id="3.20.20.70">
    <property type="entry name" value="Aldolase class I"/>
    <property type="match status" value="1"/>
</dbReference>
<feature type="binding site" evidence="10 13">
    <location>
        <position position="65"/>
    </location>
    <ligand>
        <name>a divalent metal cation</name>
        <dbReference type="ChEBI" id="CHEBI:60240"/>
    </ligand>
</feature>
<comment type="cofactor">
    <cofactor evidence="5">
        <name>Fe(2+)</name>
        <dbReference type="ChEBI" id="CHEBI:29033"/>
    </cofactor>
</comment>
<keyword evidence="16" id="KW-1185">Reference proteome</keyword>
<dbReference type="InterPro" id="IPR000056">
    <property type="entry name" value="Ribul_P_3_epim-like"/>
</dbReference>
<feature type="binding site" evidence="10 14">
    <location>
        <begin position="196"/>
        <end position="197"/>
    </location>
    <ligand>
        <name>substrate</name>
    </ligand>
</feature>
<organism evidence="15 16">
    <name type="scientific">Granulicella rosea</name>
    <dbReference type="NCBI Taxonomy" id="474952"/>
    <lineage>
        <taxon>Bacteria</taxon>
        <taxon>Pseudomonadati</taxon>
        <taxon>Acidobacteriota</taxon>
        <taxon>Terriglobia</taxon>
        <taxon>Terriglobales</taxon>
        <taxon>Acidobacteriaceae</taxon>
        <taxon>Granulicella</taxon>
    </lineage>
</organism>
<dbReference type="InterPro" id="IPR013785">
    <property type="entry name" value="Aldolase_TIM"/>
</dbReference>
<protein>
    <recommendedName>
        <fullName evidence="7 10">Ribulose-phosphate 3-epimerase</fullName>
        <ecNumber evidence="7 10">5.1.3.1</ecNumber>
    </recommendedName>
</protein>
<dbReference type="EMBL" id="FZOU01000005">
    <property type="protein sequence ID" value="SNT21255.1"/>
    <property type="molecule type" value="Genomic_DNA"/>
</dbReference>
<dbReference type="NCBIfam" id="NF004076">
    <property type="entry name" value="PRK05581.1-4"/>
    <property type="match status" value="1"/>
</dbReference>
<feature type="binding site" evidence="10 14">
    <location>
        <position position="7"/>
    </location>
    <ligand>
        <name>substrate</name>
    </ligand>
</feature>
<dbReference type="InterPro" id="IPR026019">
    <property type="entry name" value="Ribul_P_3_epim"/>
</dbReference>
<evidence type="ECO:0000256" key="7">
    <source>
        <dbReference type="ARBA" id="ARBA00013188"/>
    </source>
</evidence>
<dbReference type="FunFam" id="3.20.20.70:FF:000004">
    <property type="entry name" value="Ribulose-phosphate 3-epimerase"/>
    <property type="match status" value="1"/>
</dbReference>
<dbReference type="InterPro" id="IPR011060">
    <property type="entry name" value="RibuloseP-bd_barrel"/>
</dbReference>
<evidence type="ECO:0000256" key="8">
    <source>
        <dbReference type="ARBA" id="ARBA00022723"/>
    </source>
</evidence>
<dbReference type="CDD" id="cd00429">
    <property type="entry name" value="RPE"/>
    <property type="match status" value="1"/>
</dbReference>
<dbReference type="GO" id="GO:0004750">
    <property type="term" value="F:D-ribulose-phosphate 3-epimerase activity"/>
    <property type="evidence" value="ECO:0007669"/>
    <property type="project" value="UniProtKB-UniRule"/>
</dbReference>
<dbReference type="PIRSF" id="PIRSF001461">
    <property type="entry name" value="RPE"/>
    <property type="match status" value="1"/>
</dbReference>
<dbReference type="GO" id="GO:0006098">
    <property type="term" value="P:pentose-phosphate shunt"/>
    <property type="evidence" value="ECO:0007669"/>
    <property type="project" value="UniProtKB-UniRule"/>
</dbReference>
<dbReference type="RefSeq" id="WP_089409339.1">
    <property type="nucleotide sequence ID" value="NZ_FZOU01000005.1"/>
</dbReference>
<dbReference type="EC" id="5.1.3.1" evidence="7 10"/>
<evidence type="ECO:0000313" key="15">
    <source>
        <dbReference type="EMBL" id="SNT21255.1"/>
    </source>
</evidence>
<evidence type="ECO:0000256" key="9">
    <source>
        <dbReference type="ARBA" id="ARBA00023235"/>
    </source>
</evidence>
<feature type="binding site" evidence="10">
    <location>
        <begin position="174"/>
        <end position="176"/>
    </location>
    <ligand>
        <name>substrate</name>
    </ligand>
</feature>
<proteinExistence type="inferred from homology"/>
<feature type="binding site" evidence="10 14">
    <location>
        <begin position="141"/>
        <end position="144"/>
    </location>
    <ligand>
        <name>substrate</name>
    </ligand>
</feature>
<dbReference type="HAMAP" id="MF_02227">
    <property type="entry name" value="RPE"/>
    <property type="match status" value="1"/>
</dbReference>
<evidence type="ECO:0000256" key="4">
    <source>
        <dbReference type="ARBA" id="ARBA00001947"/>
    </source>
</evidence>
<dbReference type="GO" id="GO:0046872">
    <property type="term" value="F:metal ion binding"/>
    <property type="evidence" value="ECO:0007669"/>
    <property type="project" value="UniProtKB-UniRule"/>
</dbReference>
<feature type="binding site" evidence="10 13">
    <location>
        <position position="174"/>
    </location>
    <ligand>
        <name>a divalent metal cation</name>
        <dbReference type="ChEBI" id="CHEBI:60240"/>
    </ligand>
</feature>
<dbReference type="Pfam" id="PF00834">
    <property type="entry name" value="Ribul_P_3_epim"/>
    <property type="match status" value="1"/>
</dbReference>
<evidence type="ECO:0000256" key="6">
    <source>
        <dbReference type="ARBA" id="ARBA00009541"/>
    </source>
</evidence>
<feature type="active site" description="Proton donor" evidence="10 12">
    <location>
        <position position="174"/>
    </location>
</feature>
<dbReference type="GO" id="GO:0005737">
    <property type="term" value="C:cytoplasm"/>
    <property type="evidence" value="ECO:0007669"/>
    <property type="project" value="UniProtKB-ARBA"/>
</dbReference>
<feature type="binding site" evidence="10 13">
    <location>
        <position position="32"/>
    </location>
    <ligand>
        <name>a divalent metal cation</name>
        <dbReference type="ChEBI" id="CHEBI:60240"/>
    </ligand>
</feature>
<comment type="pathway">
    <text evidence="10">Carbohydrate degradation.</text>
</comment>
<evidence type="ECO:0000256" key="11">
    <source>
        <dbReference type="PIRNR" id="PIRNR001461"/>
    </source>
</evidence>
<feature type="binding site" evidence="14">
    <location>
        <position position="176"/>
    </location>
    <ligand>
        <name>substrate</name>
    </ligand>
</feature>
<evidence type="ECO:0000256" key="3">
    <source>
        <dbReference type="ARBA" id="ARBA00001941"/>
    </source>
</evidence>
<feature type="active site" description="Proton acceptor" evidence="10 12">
    <location>
        <position position="34"/>
    </location>
</feature>
<evidence type="ECO:0000256" key="13">
    <source>
        <dbReference type="PIRSR" id="PIRSR001461-2"/>
    </source>
</evidence>
<reference evidence="15 16" key="1">
    <citation type="submission" date="2017-06" db="EMBL/GenBank/DDBJ databases">
        <authorList>
            <person name="Kim H.J."/>
            <person name="Triplett B.A."/>
        </authorList>
    </citation>
    <scope>NUCLEOTIDE SEQUENCE [LARGE SCALE GENOMIC DNA]</scope>
    <source>
        <strain evidence="15 16">DSM 18704</strain>
    </source>
</reference>
<evidence type="ECO:0000256" key="10">
    <source>
        <dbReference type="HAMAP-Rule" id="MF_02227"/>
    </source>
</evidence>
<sequence length="224" mass="23947">MVELAFSILAADFARLGEEIATAERGGGTIVHVDVMDGHFVPNITFGPPVVKAIRPLTKLPLDCHLMIENPDAYIADFAAAGADILCVHQEVCRHLHRTLQQIAVHGMKPAVVINPATPVEMLIEVLPMLHHVLIMSVNPGFGGQKFLPLALDKIAHLVELREDLGLNFRIEVDGGVAHDTVAQVVEAGADMLVAGSAIFAPGNPDKTIANAQEFLKLARAAAK</sequence>
<comment type="cofactor">
    <cofactor evidence="2">
        <name>Mn(2+)</name>
        <dbReference type="ChEBI" id="CHEBI:29035"/>
    </cofactor>
</comment>
<accession>A0A239KT79</accession>
<dbReference type="Proteomes" id="UP000198356">
    <property type="component" value="Unassembled WGS sequence"/>
</dbReference>